<evidence type="ECO:0000313" key="2">
    <source>
        <dbReference type="Proteomes" id="UP000244893"/>
    </source>
</evidence>
<dbReference type="RefSeq" id="WP_116757948.1">
    <property type="nucleotide sequence ID" value="NZ_JBHUEX010000003.1"/>
</dbReference>
<dbReference type="InterPro" id="IPR010985">
    <property type="entry name" value="Ribbon_hlx_hlx"/>
</dbReference>
<name>A0A2V1HNM8_9MICO</name>
<evidence type="ECO:0000313" key="1">
    <source>
        <dbReference type="EMBL" id="PVZ93182.1"/>
    </source>
</evidence>
<dbReference type="OrthoDB" id="5122457at2"/>
<dbReference type="Proteomes" id="UP000244893">
    <property type="component" value="Unassembled WGS sequence"/>
</dbReference>
<comment type="caution">
    <text evidence="1">The sequence shown here is derived from an EMBL/GenBank/DDBJ whole genome shotgun (WGS) entry which is preliminary data.</text>
</comment>
<dbReference type="EMBL" id="QEOP01000006">
    <property type="protein sequence ID" value="PVZ93182.1"/>
    <property type="molecule type" value="Genomic_DNA"/>
</dbReference>
<reference evidence="1 2" key="1">
    <citation type="submission" date="2018-05" db="EMBL/GenBank/DDBJ databases">
        <title>Amnibacterium sp. M8JJ-5, whole genome shotgun sequence.</title>
        <authorList>
            <person name="Tuo L."/>
        </authorList>
    </citation>
    <scope>NUCLEOTIDE SEQUENCE [LARGE SCALE GENOMIC DNA]</scope>
    <source>
        <strain evidence="1 2">M8JJ-5</strain>
    </source>
</reference>
<dbReference type="GO" id="GO:0006355">
    <property type="term" value="P:regulation of DNA-templated transcription"/>
    <property type="evidence" value="ECO:0007669"/>
    <property type="project" value="InterPro"/>
</dbReference>
<dbReference type="SUPFAM" id="SSF47598">
    <property type="entry name" value="Ribbon-helix-helix"/>
    <property type="match status" value="1"/>
</dbReference>
<keyword evidence="2" id="KW-1185">Reference proteome</keyword>
<accession>A0A2V1HNM8</accession>
<gene>
    <name evidence="1" type="ORF">DDQ50_16800</name>
</gene>
<protein>
    <submittedName>
        <fullName evidence="1">Uncharacterized protein</fullName>
    </submittedName>
</protein>
<sequence length="87" mass="9690">MAQIKGRATRSKTKATATVLLQGRVPQEIRDQVTAAAEASGVSMAYYLEQLVRDLVAERGEMPLVEKPAYYRRQEELTIPEELPISA</sequence>
<proteinExistence type="predicted"/>
<dbReference type="AlphaFoldDB" id="A0A2V1HNM8"/>
<organism evidence="1 2">
    <name type="scientific">Amnibacterium flavum</name>
    <dbReference type="NCBI Taxonomy" id="2173173"/>
    <lineage>
        <taxon>Bacteria</taxon>
        <taxon>Bacillati</taxon>
        <taxon>Actinomycetota</taxon>
        <taxon>Actinomycetes</taxon>
        <taxon>Micrococcales</taxon>
        <taxon>Microbacteriaceae</taxon>
        <taxon>Amnibacterium</taxon>
    </lineage>
</organism>